<dbReference type="Proteomes" id="UP000001307">
    <property type="component" value="Unassembled WGS sequence"/>
</dbReference>
<accession>E4XXQ2</accession>
<evidence type="ECO:0000313" key="2">
    <source>
        <dbReference type="EMBL" id="CBY43046.1"/>
    </source>
</evidence>
<evidence type="ECO:0000313" key="3">
    <source>
        <dbReference type="Proteomes" id="UP000001307"/>
    </source>
</evidence>
<sequence length="144" mass="16708">MSVETVASKDKFIKKCRVHVALKQNISQRSKEFNTDEIFTDESLANVLEKMRAENMKLLEERKFAEKLEKVKEIRQKAPLESDWKPSFIPVIDMEAKYVVSKRMLLEKITSEYNSIKNINEINEGLLANMKKSLDAKVKTLNSL</sequence>
<protein>
    <submittedName>
        <fullName evidence="1">Uncharacterized protein</fullName>
    </submittedName>
</protein>
<name>E4XXQ2_OIKDI</name>
<dbReference type="OrthoDB" id="10400470at2759"/>
<reference evidence="1" key="1">
    <citation type="journal article" date="2010" name="Science">
        <title>Plasticity of animal genome architecture unmasked by rapid evolution of a pelagic tunicate.</title>
        <authorList>
            <person name="Denoeud F."/>
            <person name="Henriet S."/>
            <person name="Mungpakdee S."/>
            <person name="Aury J.M."/>
            <person name="Da Silva C."/>
            <person name="Brinkmann H."/>
            <person name="Mikhaleva J."/>
            <person name="Olsen L.C."/>
            <person name="Jubin C."/>
            <person name="Canestro C."/>
            <person name="Bouquet J.M."/>
            <person name="Danks G."/>
            <person name="Poulain J."/>
            <person name="Campsteijn C."/>
            <person name="Adamski M."/>
            <person name="Cross I."/>
            <person name="Yadetie F."/>
            <person name="Muffato M."/>
            <person name="Louis A."/>
            <person name="Butcher S."/>
            <person name="Tsagkogeorga G."/>
            <person name="Konrad A."/>
            <person name="Singh S."/>
            <person name="Jensen M.F."/>
            <person name="Cong E.H."/>
            <person name="Eikeseth-Otteraa H."/>
            <person name="Noel B."/>
            <person name="Anthouard V."/>
            <person name="Porcel B.M."/>
            <person name="Kachouri-Lafond R."/>
            <person name="Nishino A."/>
            <person name="Ugolini M."/>
            <person name="Chourrout P."/>
            <person name="Nishida H."/>
            <person name="Aasland R."/>
            <person name="Huzurbazar S."/>
            <person name="Westhof E."/>
            <person name="Delsuc F."/>
            <person name="Lehrach H."/>
            <person name="Reinhardt R."/>
            <person name="Weissenbach J."/>
            <person name="Roy S.W."/>
            <person name="Artiguenave F."/>
            <person name="Postlethwait J.H."/>
            <person name="Manak J.R."/>
            <person name="Thompson E.M."/>
            <person name="Jaillon O."/>
            <person name="Du Pasquier L."/>
            <person name="Boudinot P."/>
            <person name="Liberles D.A."/>
            <person name="Volff J.N."/>
            <person name="Philippe H."/>
            <person name="Lenhard B."/>
            <person name="Roest Crollius H."/>
            <person name="Wincker P."/>
            <person name="Chourrout D."/>
        </authorList>
    </citation>
    <scope>NUCLEOTIDE SEQUENCE [LARGE SCALE GENOMIC DNA]</scope>
</reference>
<evidence type="ECO:0000313" key="1">
    <source>
        <dbReference type="EMBL" id="CBY14446.1"/>
    </source>
</evidence>
<dbReference type="InParanoid" id="E4XXQ2"/>
<proteinExistence type="predicted"/>
<gene>
    <name evidence="1" type="ORF">GSOID_T00007447001</name>
    <name evidence="2" type="ORF">GSOID_T00026795001</name>
</gene>
<organism evidence="1">
    <name type="scientific">Oikopleura dioica</name>
    <name type="common">Tunicate</name>
    <dbReference type="NCBI Taxonomy" id="34765"/>
    <lineage>
        <taxon>Eukaryota</taxon>
        <taxon>Metazoa</taxon>
        <taxon>Chordata</taxon>
        <taxon>Tunicata</taxon>
        <taxon>Appendicularia</taxon>
        <taxon>Copelata</taxon>
        <taxon>Oikopleuridae</taxon>
        <taxon>Oikopleura</taxon>
    </lineage>
</organism>
<dbReference type="EMBL" id="FN657773">
    <property type="protein sequence ID" value="CBY43046.1"/>
    <property type="molecule type" value="Genomic_DNA"/>
</dbReference>
<dbReference type="AlphaFoldDB" id="E4XXQ2"/>
<dbReference type="Proteomes" id="UP000011014">
    <property type="component" value="Unassembled WGS sequence"/>
</dbReference>
<dbReference type="EMBL" id="FN653288">
    <property type="protein sequence ID" value="CBY14446.1"/>
    <property type="molecule type" value="Genomic_DNA"/>
</dbReference>
<keyword evidence="3" id="KW-1185">Reference proteome</keyword>